<evidence type="ECO:0000313" key="2">
    <source>
        <dbReference type="EMBL" id="ALG06013.1"/>
    </source>
</evidence>
<name>A0A0N9HW40_9PSEU</name>
<dbReference type="InterPro" id="IPR000073">
    <property type="entry name" value="AB_hydrolase_1"/>
</dbReference>
<dbReference type="AlphaFoldDB" id="A0A0N9HW40"/>
<evidence type="ECO:0000259" key="1">
    <source>
        <dbReference type="Pfam" id="PF00561"/>
    </source>
</evidence>
<dbReference type="RefSeq" id="WP_054287989.1">
    <property type="nucleotide sequence ID" value="NZ_CP012752.1"/>
</dbReference>
<accession>A0A0N9HW40</accession>
<sequence length="279" mass="30353">MATHHVARLSRATIDYREYGEGAPVVFVHGLLLNSNLWRVVAPAVAEAGNRCIAPDWPLGGHSRPVPAADLTPPGVADLIAEFLDELGLRDVTLVANDTGGALVQLLLTRNPERVGRVVFTPSDCFDHFFPPLFAPLPKLARVPGFAWIMATALRSRLVQRSPLGFGSVAKKPVPQEIVDSYLMPSRTSAGVRADLTRFVRTVHKRHTIEAAGKLGAFTKPVLLAWAKDDKVFPVELAHRLAAVLPNATVTEMGDTLTLVPEDQPDELAELIVKFIESE</sequence>
<dbReference type="EMBL" id="CP012752">
    <property type="protein sequence ID" value="ALG06013.1"/>
    <property type="molecule type" value="Genomic_DNA"/>
</dbReference>
<dbReference type="OrthoDB" id="3400345at2"/>
<dbReference type="PRINTS" id="PR00111">
    <property type="entry name" value="ABHYDROLASE"/>
</dbReference>
<evidence type="ECO:0000313" key="3">
    <source>
        <dbReference type="Proteomes" id="UP000063699"/>
    </source>
</evidence>
<organism evidence="2 3">
    <name type="scientific">Kibdelosporangium phytohabitans</name>
    <dbReference type="NCBI Taxonomy" id="860235"/>
    <lineage>
        <taxon>Bacteria</taxon>
        <taxon>Bacillati</taxon>
        <taxon>Actinomycetota</taxon>
        <taxon>Actinomycetes</taxon>
        <taxon>Pseudonocardiales</taxon>
        <taxon>Pseudonocardiaceae</taxon>
        <taxon>Kibdelosporangium</taxon>
    </lineage>
</organism>
<dbReference type="Proteomes" id="UP000063699">
    <property type="component" value="Chromosome"/>
</dbReference>
<dbReference type="GO" id="GO:0016787">
    <property type="term" value="F:hydrolase activity"/>
    <property type="evidence" value="ECO:0007669"/>
    <property type="project" value="UniProtKB-KW"/>
</dbReference>
<dbReference type="SUPFAM" id="SSF53474">
    <property type="entry name" value="alpha/beta-Hydrolases"/>
    <property type="match status" value="1"/>
</dbReference>
<gene>
    <name evidence="2" type="ORF">AOZ06_02945</name>
</gene>
<dbReference type="STRING" id="860235.AOZ06_02945"/>
<proteinExistence type="predicted"/>
<feature type="domain" description="AB hydrolase-1" evidence="1">
    <location>
        <begin position="24"/>
        <end position="255"/>
    </location>
</feature>
<reference evidence="2 3" key="1">
    <citation type="submission" date="2015-07" db="EMBL/GenBank/DDBJ databases">
        <title>Genome sequencing of Kibdelosporangium phytohabitans.</title>
        <authorList>
            <person name="Qin S."/>
            <person name="Xing K."/>
        </authorList>
    </citation>
    <scope>NUCLEOTIDE SEQUENCE [LARGE SCALE GENOMIC DNA]</scope>
    <source>
        <strain evidence="2 3">KLBMP1111</strain>
    </source>
</reference>
<dbReference type="InterPro" id="IPR029058">
    <property type="entry name" value="AB_hydrolase_fold"/>
</dbReference>
<dbReference type="PANTHER" id="PTHR43194:SF5">
    <property type="entry name" value="PIMELOYL-[ACYL-CARRIER PROTEIN] METHYL ESTER ESTERASE"/>
    <property type="match status" value="1"/>
</dbReference>
<keyword evidence="2" id="KW-0378">Hydrolase</keyword>
<protein>
    <submittedName>
        <fullName evidence="2">Alpha/beta hydrolase</fullName>
    </submittedName>
</protein>
<dbReference type="Gene3D" id="3.40.50.1820">
    <property type="entry name" value="alpha/beta hydrolase"/>
    <property type="match status" value="1"/>
</dbReference>
<dbReference type="KEGG" id="kphy:AOZ06_02945"/>
<dbReference type="PANTHER" id="PTHR43194">
    <property type="entry name" value="HYDROLASE ALPHA/BETA FOLD FAMILY"/>
    <property type="match status" value="1"/>
</dbReference>
<dbReference type="Pfam" id="PF00561">
    <property type="entry name" value="Abhydrolase_1"/>
    <property type="match status" value="1"/>
</dbReference>
<keyword evidence="3" id="KW-1185">Reference proteome</keyword>
<dbReference type="InterPro" id="IPR050228">
    <property type="entry name" value="Carboxylesterase_BioH"/>
</dbReference>